<dbReference type="SUPFAM" id="SSF55961">
    <property type="entry name" value="Bet v1-like"/>
    <property type="match status" value="2"/>
</dbReference>
<name>A0A9Q1MB53_9SOLA</name>
<keyword evidence="9" id="KW-1185">Reference proteome</keyword>
<feature type="region of interest" description="Disordered" evidence="6">
    <location>
        <begin position="1"/>
        <end position="49"/>
    </location>
</feature>
<evidence type="ECO:0000313" key="9">
    <source>
        <dbReference type="Proteomes" id="UP001152561"/>
    </source>
</evidence>
<keyword evidence="3" id="KW-0371">Homeobox</keyword>
<dbReference type="InterPro" id="IPR002913">
    <property type="entry name" value="START_lipid-bd_dom"/>
</dbReference>
<dbReference type="PANTHER" id="PTHR45654">
    <property type="entry name" value="HOMEOBOX-LEUCINE ZIPPER PROTEIN MERISTEM L1"/>
    <property type="match status" value="1"/>
</dbReference>
<accession>A0A9Q1MB53</accession>
<dbReference type="SMART" id="SM00234">
    <property type="entry name" value="START"/>
    <property type="match status" value="1"/>
</dbReference>
<sequence length="663" mass="73698">MESSRKYLKEEAMRQEKMKAPDETTAPRENIADQRGNQVEGNKGMEQRKNWIGNYKRPVAANATPKLGNAFDALTQQEEGAPNKEQQVEKIRDGGISASGASNTGSPNYKMFPEDKHRLDHYGYSESMQVLERDNMPRASDLLLSVSVCAEVYKTKIVDLALAASEELRQMVQEQEPLWLFDTNKQTEVLNEAEYKRRFVHLDSTLEEIIKFIANGGPIDMPNFNGNVEFEMENSTTPSEIEASRAIGIVIVDPINLVHMLMDVGQWSCVFSNMVSKATNLGLLLTGGDGNPNIGALQAMAAQFHLPSPLVRPREVYFVRHCRQLDFNTWLVADVSLESVIPNPLVQCHRRPSGCLIQGLQSGLSLVTWVENNVVCNGSVPEMFMQTLTSGVAFSAKRWMLTMEKHYDRHAIFQKQHDQLLEQPLQDNNLGEGRRNLVKLAERMIGSYNAIFSSCSENQWMPLPIHGGEDIFVKTSLNLDDPGTPRGVSVSISASVWLPIPQNDVFEFLRAGDNHCKWDLLSYGCMTRDALHISSARDPANSVSLVIVEPPNGRADKSEIFYLQESFTDSTGMYIIYAPVDASAVKYIMEGKNSDGVAMLASGFSVLPCTPEGSVLTMGFSLMDEEVSIPEYLPPHSVFTANKLVSETVSLIKASLLLKNSTC</sequence>
<dbReference type="Pfam" id="PF25797">
    <property type="entry name" value="PDF2_C"/>
    <property type="match status" value="1"/>
</dbReference>
<evidence type="ECO:0000256" key="1">
    <source>
        <dbReference type="ARBA" id="ARBA00023015"/>
    </source>
</evidence>
<evidence type="ECO:0000256" key="3">
    <source>
        <dbReference type="ARBA" id="ARBA00023155"/>
    </source>
</evidence>
<dbReference type="Pfam" id="PF01852">
    <property type="entry name" value="START"/>
    <property type="match status" value="1"/>
</dbReference>
<evidence type="ECO:0000256" key="5">
    <source>
        <dbReference type="ARBA" id="ARBA00023242"/>
    </source>
</evidence>
<dbReference type="InterPro" id="IPR057993">
    <property type="entry name" value="HD-Zip_IV_C"/>
</dbReference>
<keyword evidence="5" id="KW-0539">Nucleus</keyword>
<evidence type="ECO:0000313" key="8">
    <source>
        <dbReference type="EMBL" id="KAJ8555988.1"/>
    </source>
</evidence>
<evidence type="ECO:0000256" key="2">
    <source>
        <dbReference type="ARBA" id="ARBA00023125"/>
    </source>
</evidence>
<reference evidence="9" key="1">
    <citation type="journal article" date="2023" name="Proc. Natl. Acad. Sci. U.S.A.">
        <title>Genomic and structural basis for evolution of tropane alkaloid biosynthesis.</title>
        <authorList>
            <person name="Wanga Y.-J."/>
            <person name="Taina T."/>
            <person name="Yua J.-Y."/>
            <person name="Lia J."/>
            <person name="Xua B."/>
            <person name="Chenc J."/>
            <person name="D'Auriad J.C."/>
            <person name="Huanga J.-P."/>
            <person name="Huanga S.-X."/>
        </authorList>
    </citation>
    <scope>NUCLEOTIDE SEQUENCE [LARGE SCALE GENOMIC DNA]</scope>
    <source>
        <strain evidence="9">cv. KIB-2019</strain>
    </source>
</reference>
<dbReference type="Proteomes" id="UP001152561">
    <property type="component" value="Unassembled WGS sequence"/>
</dbReference>
<organism evidence="8 9">
    <name type="scientific">Anisodus acutangulus</name>
    <dbReference type="NCBI Taxonomy" id="402998"/>
    <lineage>
        <taxon>Eukaryota</taxon>
        <taxon>Viridiplantae</taxon>
        <taxon>Streptophyta</taxon>
        <taxon>Embryophyta</taxon>
        <taxon>Tracheophyta</taxon>
        <taxon>Spermatophyta</taxon>
        <taxon>Magnoliopsida</taxon>
        <taxon>eudicotyledons</taxon>
        <taxon>Gunneridae</taxon>
        <taxon>Pentapetalae</taxon>
        <taxon>asterids</taxon>
        <taxon>lamiids</taxon>
        <taxon>Solanales</taxon>
        <taxon>Solanaceae</taxon>
        <taxon>Solanoideae</taxon>
        <taxon>Hyoscyameae</taxon>
        <taxon>Anisodus</taxon>
    </lineage>
</organism>
<protein>
    <recommendedName>
        <fullName evidence="7">START domain-containing protein</fullName>
    </recommendedName>
</protein>
<dbReference type="AlphaFoldDB" id="A0A9Q1MB53"/>
<evidence type="ECO:0000256" key="4">
    <source>
        <dbReference type="ARBA" id="ARBA00023163"/>
    </source>
</evidence>
<keyword evidence="4" id="KW-0804">Transcription</keyword>
<evidence type="ECO:0000256" key="6">
    <source>
        <dbReference type="SAM" id="MobiDB-lite"/>
    </source>
</evidence>
<evidence type="ECO:0000259" key="7">
    <source>
        <dbReference type="PROSITE" id="PS50848"/>
    </source>
</evidence>
<dbReference type="GO" id="GO:0008289">
    <property type="term" value="F:lipid binding"/>
    <property type="evidence" value="ECO:0007669"/>
    <property type="project" value="InterPro"/>
</dbReference>
<feature type="compositionally biased region" description="Basic and acidic residues" evidence="6">
    <location>
        <begin position="1"/>
        <end position="32"/>
    </location>
</feature>
<dbReference type="InterPro" id="IPR042160">
    <property type="entry name" value="HD-Zip_IV"/>
</dbReference>
<gene>
    <name evidence="8" type="ORF">K7X08_022746</name>
</gene>
<dbReference type="GO" id="GO:0003677">
    <property type="term" value="F:DNA binding"/>
    <property type="evidence" value="ECO:0007669"/>
    <property type="project" value="UniProtKB-KW"/>
</dbReference>
<dbReference type="PANTHER" id="PTHR45654:SF15">
    <property type="entry name" value="HOMEOBOX-LEUCINE ZIPPER PROTEIN PROTODERMAL FACTOR 2-LIKE"/>
    <property type="match status" value="1"/>
</dbReference>
<feature type="domain" description="START" evidence="7">
    <location>
        <begin position="150"/>
        <end position="412"/>
    </location>
</feature>
<dbReference type="InterPro" id="IPR023393">
    <property type="entry name" value="START-like_dom_sf"/>
</dbReference>
<dbReference type="EMBL" id="JAJAGQ010000008">
    <property type="protein sequence ID" value="KAJ8555988.1"/>
    <property type="molecule type" value="Genomic_DNA"/>
</dbReference>
<keyword evidence="2" id="KW-0238">DNA-binding</keyword>
<dbReference type="OrthoDB" id="1569773at2759"/>
<keyword evidence="1" id="KW-0805">Transcription regulation</keyword>
<proteinExistence type="predicted"/>
<dbReference type="PROSITE" id="PS50848">
    <property type="entry name" value="START"/>
    <property type="match status" value="1"/>
</dbReference>
<comment type="caution">
    <text evidence="8">The sequence shown here is derived from an EMBL/GenBank/DDBJ whole genome shotgun (WGS) entry which is preliminary data.</text>
</comment>
<dbReference type="Gene3D" id="3.30.530.20">
    <property type="match status" value="1"/>
</dbReference>